<keyword evidence="2 8" id="KW-0820">tRNA-binding</keyword>
<dbReference type="HAMAP" id="MF_00083">
    <property type="entry name" value="Pept_tRNA_hydro_bact"/>
    <property type="match status" value="1"/>
</dbReference>
<evidence type="ECO:0000256" key="9">
    <source>
        <dbReference type="RuleBase" id="RU000673"/>
    </source>
</evidence>
<feature type="binding site" evidence="8">
    <location>
        <position position="14"/>
    </location>
    <ligand>
        <name>tRNA</name>
        <dbReference type="ChEBI" id="CHEBI:17843"/>
    </ligand>
</feature>
<dbReference type="PANTHER" id="PTHR17224:SF1">
    <property type="entry name" value="PEPTIDYL-TRNA HYDROLASE"/>
    <property type="match status" value="1"/>
</dbReference>
<comment type="function">
    <text evidence="8">Hydrolyzes ribosome-free peptidyl-tRNAs (with 1 or more amino acids incorporated), which drop off the ribosome during protein synthesis, or as a result of ribosome stalling.</text>
</comment>
<evidence type="ECO:0000256" key="4">
    <source>
        <dbReference type="ARBA" id="ARBA00022884"/>
    </source>
</evidence>
<feature type="binding site" evidence="8">
    <location>
        <position position="109"/>
    </location>
    <ligand>
        <name>tRNA</name>
        <dbReference type="ChEBI" id="CHEBI:17843"/>
    </ligand>
</feature>
<dbReference type="PANTHER" id="PTHR17224">
    <property type="entry name" value="PEPTIDYL-TRNA HYDROLASE"/>
    <property type="match status" value="1"/>
</dbReference>
<dbReference type="GO" id="GO:0006515">
    <property type="term" value="P:protein quality control for misfolded or incompletely synthesized proteins"/>
    <property type="evidence" value="ECO:0007669"/>
    <property type="project" value="UniProtKB-UniRule"/>
</dbReference>
<dbReference type="SUPFAM" id="SSF53178">
    <property type="entry name" value="Peptidyl-tRNA hydrolase-like"/>
    <property type="match status" value="1"/>
</dbReference>
<dbReference type="EMBL" id="CP051481">
    <property type="protein sequence ID" value="QJG67226.1"/>
    <property type="molecule type" value="Genomic_DNA"/>
</dbReference>
<evidence type="ECO:0000256" key="1">
    <source>
        <dbReference type="ARBA" id="ARBA00013260"/>
    </source>
</evidence>
<dbReference type="Pfam" id="PF01195">
    <property type="entry name" value="Pept_tRNA_hydro"/>
    <property type="match status" value="1"/>
</dbReference>
<sequence length="184" mass="20588">MKLIIGLGNPGSEYVNTRHNVGFSVVDQLVDDLGLSSQYKEKFKGLFIKNDDFIIAKPLTYMNLSGDFVQSITQFYKINVADIIVVYDDMDHNVGSAVVKSTGSAGGHNGMGDIIQKMGTKEIRRLKIGIGRPKQDAKKFVLGTFNSIEKPVIEQTIKRSVEFLKSFLFNDIRFAITQFNTENK</sequence>
<accession>A0A858U949</accession>
<dbReference type="CDD" id="cd00462">
    <property type="entry name" value="PTH"/>
    <property type="match status" value="1"/>
</dbReference>
<dbReference type="InterPro" id="IPR036416">
    <property type="entry name" value="Pept_tRNA_hydro_sf"/>
</dbReference>
<comment type="subunit">
    <text evidence="8">Monomer.</text>
</comment>
<comment type="similarity">
    <text evidence="5 8 10">Belongs to the PTH family.</text>
</comment>
<keyword evidence="8" id="KW-0963">Cytoplasm</keyword>
<keyword evidence="12" id="KW-1185">Reference proteome</keyword>
<organism evidence="11 12">
    <name type="scientific">Mycoplasma phocoenae</name>
    <dbReference type="NCBI Taxonomy" id="754517"/>
    <lineage>
        <taxon>Bacteria</taxon>
        <taxon>Bacillati</taxon>
        <taxon>Mycoplasmatota</taxon>
        <taxon>Mollicutes</taxon>
        <taxon>Mycoplasmataceae</taxon>
        <taxon>Mycoplasma</taxon>
    </lineage>
</organism>
<dbReference type="NCBIfam" id="TIGR00447">
    <property type="entry name" value="pth"/>
    <property type="match status" value="1"/>
</dbReference>
<dbReference type="InterPro" id="IPR001328">
    <property type="entry name" value="Pept_tRNA_hydro"/>
</dbReference>
<feature type="binding site" evidence="8">
    <location>
        <position position="63"/>
    </location>
    <ligand>
        <name>tRNA</name>
        <dbReference type="ChEBI" id="CHEBI:17843"/>
    </ligand>
</feature>
<feature type="site" description="Discriminates between blocked and unblocked aminoacyl-tRNA" evidence="8">
    <location>
        <position position="9"/>
    </location>
</feature>
<dbReference type="FunFam" id="3.40.50.1470:FF:000001">
    <property type="entry name" value="Peptidyl-tRNA hydrolase"/>
    <property type="match status" value="1"/>
</dbReference>
<dbReference type="Proteomes" id="UP000501060">
    <property type="component" value="Chromosome"/>
</dbReference>
<evidence type="ECO:0000313" key="11">
    <source>
        <dbReference type="EMBL" id="QJG67226.1"/>
    </source>
</evidence>
<dbReference type="InterPro" id="IPR018171">
    <property type="entry name" value="Pept_tRNA_hydro_CS"/>
</dbReference>
<dbReference type="GO" id="GO:0000049">
    <property type="term" value="F:tRNA binding"/>
    <property type="evidence" value="ECO:0007669"/>
    <property type="project" value="UniProtKB-UniRule"/>
</dbReference>
<keyword evidence="4 8" id="KW-0694">RNA-binding</keyword>
<dbReference type="GO" id="GO:0005737">
    <property type="term" value="C:cytoplasm"/>
    <property type="evidence" value="ECO:0007669"/>
    <property type="project" value="UniProtKB-SubCell"/>
</dbReference>
<dbReference type="KEGG" id="mphe:HGG69_02840"/>
<dbReference type="EC" id="3.1.1.29" evidence="1 8"/>
<proteinExistence type="inferred from homology"/>
<dbReference type="AlphaFoldDB" id="A0A858U949"/>
<evidence type="ECO:0000313" key="12">
    <source>
        <dbReference type="Proteomes" id="UP000501060"/>
    </source>
</evidence>
<dbReference type="GO" id="GO:0072344">
    <property type="term" value="P:rescue of stalled ribosome"/>
    <property type="evidence" value="ECO:0007669"/>
    <property type="project" value="UniProtKB-UniRule"/>
</dbReference>
<evidence type="ECO:0000256" key="3">
    <source>
        <dbReference type="ARBA" id="ARBA00022801"/>
    </source>
</evidence>
<dbReference type="Gene3D" id="3.40.50.1470">
    <property type="entry name" value="Peptidyl-tRNA hydrolase"/>
    <property type="match status" value="1"/>
</dbReference>
<feature type="site" description="Stabilizes the basic form of H active site to accept a proton" evidence="8">
    <location>
        <position position="88"/>
    </location>
</feature>
<name>A0A858U949_9MOLU</name>
<evidence type="ECO:0000256" key="2">
    <source>
        <dbReference type="ARBA" id="ARBA00022555"/>
    </source>
</evidence>
<feature type="binding site" evidence="8">
    <location>
        <position position="61"/>
    </location>
    <ligand>
        <name>tRNA</name>
        <dbReference type="ChEBI" id="CHEBI:17843"/>
    </ligand>
</feature>
<evidence type="ECO:0000256" key="6">
    <source>
        <dbReference type="ARBA" id="ARBA00048707"/>
    </source>
</evidence>
<gene>
    <name evidence="8" type="primary">pth</name>
    <name evidence="11" type="ORF">HGG69_02840</name>
</gene>
<dbReference type="PROSITE" id="PS01195">
    <property type="entry name" value="PEPT_TRNA_HYDROL_1"/>
    <property type="match status" value="1"/>
</dbReference>
<evidence type="ECO:0000256" key="10">
    <source>
        <dbReference type="RuleBase" id="RU004320"/>
    </source>
</evidence>
<keyword evidence="3 8" id="KW-0378">Hydrolase</keyword>
<dbReference type="RefSeq" id="WP_169605275.1">
    <property type="nucleotide sequence ID" value="NZ_CP051481.1"/>
</dbReference>
<evidence type="ECO:0000256" key="7">
    <source>
        <dbReference type="ARBA" id="ARBA00050038"/>
    </source>
</evidence>
<evidence type="ECO:0000256" key="5">
    <source>
        <dbReference type="ARBA" id="ARBA00038063"/>
    </source>
</evidence>
<reference evidence="11 12" key="1">
    <citation type="submission" date="2020-04" db="EMBL/GenBank/DDBJ databases">
        <title>Novel Mycoplasma species detected in Phocoena phocoena (harbor porpoise) from the USA.</title>
        <authorList>
            <person name="Volokhov D.V."/>
        </authorList>
    </citation>
    <scope>NUCLEOTIDE SEQUENCE [LARGE SCALE GENOMIC DNA]</scope>
    <source>
        <strain evidence="11 12">Phocoena C-264-GEN</strain>
    </source>
</reference>
<dbReference type="GO" id="GO:0004045">
    <property type="term" value="F:peptidyl-tRNA hydrolase activity"/>
    <property type="evidence" value="ECO:0007669"/>
    <property type="project" value="UniProtKB-UniRule"/>
</dbReference>
<comment type="catalytic activity">
    <reaction evidence="6 8 9">
        <text>an N-acyl-L-alpha-aminoacyl-tRNA + H2O = an N-acyl-L-amino acid + a tRNA + H(+)</text>
        <dbReference type="Rhea" id="RHEA:54448"/>
        <dbReference type="Rhea" id="RHEA-COMP:10123"/>
        <dbReference type="Rhea" id="RHEA-COMP:13883"/>
        <dbReference type="ChEBI" id="CHEBI:15377"/>
        <dbReference type="ChEBI" id="CHEBI:15378"/>
        <dbReference type="ChEBI" id="CHEBI:59874"/>
        <dbReference type="ChEBI" id="CHEBI:78442"/>
        <dbReference type="ChEBI" id="CHEBI:138191"/>
        <dbReference type="EC" id="3.1.1.29"/>
    </reaction>
</comment>
<comment type="function">
    <text evidence="8">Catalyzes the release of premature peptidyl moieties from peptidyl-tRNA molecules trapped in stalled 50S ribosomal subunits, and thus maintains levels of free tRNAs and 50S ribosomes.</text>
</comment>
<comment type="subcellular location">
    <subcellularLocation>
        <location evidence="8">Cytoplasm</location>
    </subcellularLocation>
</comment>
<evidence type="ECO:0000256" key="8">
    <source>
        <dbReference type="HAMAP-Rule" id="MF_00083"/>
    </source>
</evidence>
<feature type="active site" description="Proton acceptor" evidence="8">
    <location>
        <position position="19"/>
    </location>
</feature>
<protein>
    <recommendedName>
        <fullName evidence="7 8">Peptidyl-tRNA hydrolase</fullName>
        <shortName evidence="8">Pth</shortName>
        <ecNumber evidence="1 8">3.1.1.29</ecNumber>
    </recommendedName>
</protein>